<comment type="similarity">
    <text evidence="2 14">Belongs to the cytochrome c oxidase subunit 2 family.</text>
</comment>
<sequence length="376" mass="41146">MRFDDEPVGVPLRRLLPLALLLLALPLLGGCNLVLLAPSGDIAMQQRNLLIASTALMMIIIVPVMALTVYFAWRYRAANREAEAEYDPEWSHSLPLEVVIWTAPLLIIIALGAMTWLSTHLLDPFRPLDRIDAQTRIPEGTRPLEVQVVALDWKWLFLYPEQGIAVVNELAAPVDRPISFKLTSSTVMNSFYIPALAGQIYAMAGMETQLHAVINKPGSFKGFSANYSGAGFSQMHFNFHGLDRDGFEAWVAKAKGGQRLDRAAFAELEKPSEAVPVRYFGSVEGGLYQAILNLCAAEGRMCMHEMMMIDAKGGAGLDSHANRDRLRYDRVRDEAGHGAPTVPASGQPARSDAPPTGTNDQDSGRGGPAPPQVQDR</sequence>
<dbReference type="InterPro" id="IPR006333">
    <property type="entry name" value="Cyt_o_ubiquinol_oxidase_su2"/>
</dbReference>
<accession>A0A4R7BY38</accession>
<protein>
    <recommendedName>
        <fullName evidence="14">Ubiquinol oxidase subunit 2</fullName>
    </recommendedName>
</protein>
<reference evidence="19 20" key="1">
    <citation type="submission" date="2019-03" db="EMBL/GenBank/DDBJ databases">
        <title>Genomic Encyclopedia of Type Strains, Phase IV (KMG-IV): sequencing the most valuable type-strain genomes for metagenomic binning, comparative biology and taxonomic classification.</title>
        <authorList>
            <person name="Goeker M."/>
        </authorList>
    </citation>
    <scope>NUCLEOTIDE SEQUENCE [LARGE SCALE GENOMIC DNA]</scope>
    <source>
        <strain evidence="19 20">DSM 25903</strain>
    </source>
</reference>
<dbReference type="GO" id="GO:0004129">
    <property type="term" value="F:cytochrome-c oxidase activity"/>
    <property type="evidence" value="ECO:0007669"/>
    <property type="project" value="UniProtKB-UniRule"/>
</dbReference>
<keyword evidence="13" id="KW-0449">Lipoprotein</keyword>
<keyword evidence="9 16" id="KW-1133">Transmembrane helix</keyword>
<evidence type="ECO:0000313" key="20">
    <source>
        <dbReference type="Proteomes" id="UP000295122"/>
    </source>
</evidence>
<dbReference type="InterPro" id="IPR045187">
    <property type="entry name" value="CcO_II"/>
</dbReference>
<keyword evidence="6 16" id="KW-0812">Transmembrane</keyword>
<dbReference type="InterPro" id="IPR010514">
    <property type="entry name" value="COX_ARM"/>
</dbReference>
<keyword evidence="20" id="KW-1185">Reference proteome</keyword>
<dbReference type="InterPro" id="IPR036257">
    <property type="entry name" value="Cyt_c_oxidase_su2_TM_sf"/>
</dbReference>
<evidence type="ECO:0000256" key="12">
    <source>
        <dbReference type="ARBA" id="ARBA00023139"/>
    </source>
</evidence>
<dbReference type="Pfam" id="PF06481">
    <property type="entry name" value="COX_ARM"/>
    <property type="match status" value="1"/>
</dbReference>
<organism evidence="19 20">
    <name type="scientific">Enterovirga rhinocerotis</name>
    <dbReference type="NCBI Taxonomy" id="1339210"/>
    <lineage>
        <taxon>Bacteria</taxon>
        <taxon>Pseudomonadati</taxon>
        <taxon>Pseudomonadota</taxon>
        <taxon>Alphaproteobacteria</taxon>
        <taxon>Hyphomicrobiales</taxon>
        <taxon>Methylobacteriaceae</taxon>
        <taxon>Enterovirga</taxon>
    </lineage>
</organism>
<keyword evidence="5 14" id="KW-0679">Respiratory chain</keyword>
<evidence type="ECO:0000259" key="17">
    <source>
        <dbReference type="PROSITE" id="PS50857"/>
    </source>
</evidence>
<comment type="subcellular location">
    <subcellularLocation>
        <location evidence="1">Cell membrane</location>
        <topology evidence="1">Multi-pass membrane protein</topology>
    </subcellularLocation>
</comment>
<evidence type="ECO:0000259" key="18">
    <source>
        <dbReference type="PROSITE" id="PS50999"/>
    </source>
</evidence>
<gene>
    <name evidence="19" type="ORF">EV668_2490</name>
</gene>
<dbReference type="InterPro" id="IPR002429">
    <property type="entry name" value="CcO_II-like_C"/>
</dbReference>
<feature type="transmembrane region" description="Helical" evidence="16">
    <location>
        <begin position="49"/>
        <end position="73"/>
    </location>
</feature>
<dbReference type="GO" id="GO:0005507">
    <property type="term" value="F:copper ion binding"/>
    <property type="evidence" value="ECO:0007669"/>
    <property type="project" value="InterPro"/>
</dbReference>
<evidence type="ECO:0000256" key="6">
    <source>
        <dbReference type="ARBA" id="ARBA00022692"/>
    </source>
</evidence>
<feature type="transmembrane region" description="Helical" evidence="16">
    <location>
        <begin position="15"/>
        <end position="37"/>
    </location>
</feature>
<dbReference type="PROSITE" id="PS51257">
    <property type="entry name" value="PROKAR_LIPOPROTEIN"/>
    <property type="match status" value="1"/>
</dbReference>
<evidence type="ECO:0000256" key="9">
    <source>
        <dbReference type="ARBA" id="ARBA00022989"/>
    </source>
</evidence>
<evidence type="ECO:0000256" key="3">
    <source>
        <dbReference type="ARBA" id="ARBA00022448"/>
    </source>
</evidence>
<feature type="domain" description="Cytochrome oxidase subunit II transmembrane region profile" evidence="18">
    <location>
        <begin position="27"/>
        <end position="126"/>
    </location>
</feature>
<dbReference type="Gene3D" id="2.60.40.420">
    <property type="entry name" value="Cupredoxins - blue copper proteins"/>
    <property type="match status" value="1"/>
</dbReference>
<dbReference type="InterPro" id="IPR034227">
    <property type="entry name" value="CuRO_UO_II"/>
</dbReference>
<feature type="transmembrane region" description="Helical" evidence="16">
    <location>
        <begin position="98"/>
        <end position="117"/>
    </location>
</feature>
<keyword evidence="11 14" id="KW-0472">Membrane</keyword>
<evidence type="ECO:0000256" key="16">
    <source>
        <dbReference type="SAM" id="Phobius"/>
    </source>
</evidence>
<evidence type="ECO:0000256" key="4">
    <source>
        <dbReference type="ARBA" id="ARBA00022475"/>
    </source>
</evidence>
<dbReference type="GO" id="GO:0042773">
    <property type="term" value="P:ATP synthesis coupled electron transport"/>
    <property type="evidence" value="ECO:0007669"/>
    <property type="project" value="TreeGrafter"/>
</dbReference>
<dbReference type="PANTHER" id="PTHR22888:SF18">
    <property type="entry name" value="CYTOCHROME BO(3) UBIQUINOL OXIDASE SUBUNIT 2"/>
    <property type="match status" value="1"/>
</dbReference>
<keyword evidence="7" id="KW-0732">Signal</keyword>
<keyword evidence="8 14" id="KW-0249">Electron transport</keyword>
<dbReference type="GO" id="GO:0009486">
    <property type="term" value="F:cytochrome bo3 ubiquinol oxidase activity"/>
    <property type="evidence" value="ECO:0007669"/>
    <property type="project" value="InterPro"/>
</dbReference>
<evidence type="ECO:0000256" key="15">
    <source>
        <dbReference type="SAM" id="MobiDB-lite"/>
    </source>
</evidence>
<evidence type="ECO:0000256" key="13">
    <source>
        <dbReference type="ARBA" id="ARBA00023288"/>
    </source>
</evidence>
<dbReference type="InterPro" id="IPR011759">
    <property type="entry name" value="Cyt_c_oxidase_su2_TM_dom"/>
</dbReference>
<dbReference type="PANTHER" id="PTHR22888">
    <property type="entry name" value="CYTOCHROME C OXIDASE, SUBUNIT II"/>
    <property type="match status" value="1"/>
</dbReference>
<feature type="region of interest" description="Disordered" evidence="15">
    <location>
        <begin position="329"/>
        <end position="376"/>
    </location>
</feature>
<dbReference type="EMBL" id="SNZR01000013">
    <property type="protein sequence ID" value="TDR89655.1"/>
    <property type="molecule type" value="Genomic_DNA"/>
</dbReference>
<keyword evidence="12" id="KW-0564">Palmitate</keyword>
<proteinExistence type="inferred from homology"/>
<keyword evidence="10 14" id="KW-0560">Oxidoreductase</keyword>
<evidence type="ECO:0000256" key="10">
    <source>
        <dbReference type="ARBA" id="ARBA00023002"/>
    </source>
</evidence>
<dbReference type="Gene3D" id="1.10.287.90">
    <property type="match status" value="1"/>
</dbReference>
<dbReference type="Pfam" id="PF00116">
    <property type="entry name" value="COX2"/>
    <property type="match status" value="1"/>
</dbReference>
<evidence type="ECO:0000256" key="8">
    <source>
        <dbReference type="ARBA" id="ARBA00022982"/>
    </source>
</evidence>
<dbReference type="PROSITE" id="PS50999">
    <property type="entry name" value="COX2_TM"/>
    <property type="match status" value="1"/>
</dbReference>
<comment type="caution">
    <text evidence="19">The sequence shown here is derived from an EMBL/GenBank/DDBJ whole genome shotgun (WGS) entry which is preliminary data.</text>
</comment>
<evidence type="ECO:0000256" key="2">
    <source>
        <dbReference type="ARBA" id="ARBA00007866"/>
    </source>
</evidence>
<keyword evidence="3 14" id="KW-0813">Transport</keyword>
<dbReference type="SUPFAM" id="SSF49503">
    <property type="entry name" value="Cupredoxins"/>
    <property type="match status" value="1"/>
</dbReference>
<evidence type="ECO:0000256" key="7">
    <source>
        <dbReference type="ARBA" id="ARBA00022729"/>
    </source>
</evidence>
<dbReference type="PROSITE" id="PS50857">
    <property type="entry name" value="COX2_CUA"/>
    <property type="match status" value="1"/>
</dbReference>
<dbReference type="GO" id="GO:0005886">
    <property type="term" value="C:plasma membrane"/>
    <property type="evidence" value="ECO:0007669"/>
    <property type="project" value="UniProtKB-SubCell"/>
</dbReference>
<dbReference type="AlphaFoldDB" id="A0A4R7BY38"/>
<dbReference type="SUPFAM" id="SSF81464">
    <property type="entry name" value="Cytochrome c oxidase subunit II-like, transmembrane region"/>
    <property type="match status" value="1"/>
</dbReference>
<evidence type="ECO:0000256" key="11">
    <source>
        <dbReference type="ARBA" id="ARBA00023136"/>
    </source>
</evidence>
<dbReference type="GO" id="GO:0016682">
    <property type="term" value="F:oxidoreductase activity, acting on diphenols and related substances as donors, oxygen as acceptor"/>
    <property type="evidence" value="ECO:0007669"/>
    <property type="project" value="InterPro"/>
</dbReference>
<evidence type="ECO:0000313" key="19">
    <source>
        <dbReference type="EMBL" id="TDR89655.1"/>
    </source>
</evidence>
<evidence type="ECO:0000256" key="14">
    <source>
        <dbReference type="PIRNR" id="PIRNR000292"/>
    </source>
</evidence>
<dbReference type="Proteomes" id="UP000295122">
    <property type="component" value="Unassembled WGS sequence"/>
</dbReference>
<dbReference type="NCBIfam" id="TIGR01433">
    <property type="entry name" value="CyoA"/>
    <property type="match status" value="1"/>
</dbReference>
<dbReference type="PIRSF" id="PIRSF000292">
    <property type="entry name" value="Ubi_od_II"/>
    <property type="match status" value="1"/>
</dbReference>
<feature type="domain" description="Cytochrome oxidase subunit II copper A binding" evidence="17">
    <location>
        <begin position="141"/>
        <end position="253"/>
    </location>
</feature>
<dbReference type="CDD" id="cd04212">
    <property type="entry name" value="CuRO_UO_II"/>
    <property type="match status" value="1"/>
</dbReference>
<dbReference type="InterPro" id="IPR008972">
    <property type="entry name" value="Cupredoxin"/>
</dbReference>
<evidence type="ECO:0000256" key="1">
    <source>
        <dbReference type="ARBA" id="ARBA00004651"/>
    </source>
</evidence>
<name>A0A4R7BY38_9HYPH</name>
<keyword evidence="4 14" id="KW-1003">Cell membrane</keyword>
<evidence type="ECO:0000256" key="5">
    <source>
        <dbReference type="ARBA" id="ARBA00022660"/>
    </source>
</evidence>